<feature type="region of interest" description="Disordered" evidence="1">
    <location>
        <begin position="251"/>
        <end position="283"/>
    </location>
</feature>
<reference evidence="2" key="1">
    <citation type="journal article" date="2016" name="Nat. Genet.">
        <title>A high-quality carrot genome assembly provides new insights into carotenoid accumulation and asterid genome evolution.</title>
        <authorList>
            <person name="Iorizzo M."/>
            <person name="Ellison S."/>
            <person name="Senalik D."/>
            <person name="Zeng P."/>
            <person name="Satapoomin P."/>
            <person name="Huang J."/>
            <person name="Bowman M."/>
            <person name="Iovene M."/>
            <person name="Sanseverino W."/>
            <person name="Cavagnaro P."/>
            <person name="Yildiz M."/>
            <person name="Macko-Podgorni A."/>
            <person name="Moranska E."/>
            <person name="Grzebelus E."/>
            <person name="Grzebelus D."/>
            <person name="Ashrafi H."/>
            <person name="Zheng Z."/>
            <person name="Cheng S."/>
            <person name="Spooner D."/>
            <person name="Van Deynze A."/>
            <person name="Simon P."/>
        </authorList>
    </citation>
    <scope>NUCLEOTIDE SEQUENCE [LARGE SCALE GENOMIC DNA]</scope>
    <source>
        <tissue evidence="2">Leaf</tissue>
    </source>
</reference>
<dbReference type="PANTHER" id="PTHR47512:SF3">
    <property type="entry name" value="CHALCONE-FLAVONONE ISOMERASE FAMILY PROTEIN"/>
    <property type="match status" value="1"/>
</dbReference>
<feature type="region of interest" description="Disordered" evidence="1">
    <location>
        <begin position="322"/>
        <end position="358"/>
    </location>
</feature>
<evidence type="ECO:0000256" key="1">
    <source>
        <dbReference type="SAM" id="MobiDB-lite"/>
    </source>
</evidence>
<reference evidence="3" key="2">
    <citation type="submission" date="2022-03" db="EMBL/GenBank/DDBJ databases">
        <title>Draft title - Genomic analysis of global carrot germplasm unveils the trajectory of domestication and the origin of high carotenoid orange carrot.</title>
        <authorList>
            <person name="Iorizzo M."/>
            <person name="Ellison S."/>
            <person name="Senalik D."/>
            <person name="Macko-Podgorni A."/>
            <person name="Grzebelus D."/>
            <person name="Bostan H."/>
            <person name="Rolling W."/>
            <person name="Curaba J."/>
            <person name="Simon P."/>
        </authorList>
    </citation>
    <scope>NUCLEOTIDE SEQUENCE</scope>
    <source>
        <tissue evidence="3">Leaf</tissue>
    </source>
</reference>
<accession>A0A161ZYG1</accession>
<keyword evidence="4" id="KW-1185">Reference proteome</keyword>
<dbReference type="KEGG" id="dcr:108221939"/>
<feature type="compositionally biased region" description="Basic and acidic residues" evidence="1">
    <location>
        <begin position="29"/>
        <end position="38"/>
    </location>
</feature>
<dbReference type="Proteomes" id="UP000077755">
    <property type="component" value="Chromosome 5"/>
</dbReference>
<dbReference type="OrthoDB" id="162989at2759"/>
<dbReference type="PANTHER" id="PTHR47512">
    <property type="entry name" value="EXPRESSED PROTEIN"/>
    <property type="match status" value="1"/>
</dbReference>
<gene>
    <name evidence="2" type="ORF">DCAR_016607</name>
    <name evidence="3" type="ORF">DCAR_0518982</name>
</gene>
<dbReference type="Gramene" id="KZM93362">
    <property type="protein sequence ID" value="KZM93362"/>
    <property type="gene ID" value="DCAR_016607"/>
</dbReference>
<feature type="compositionally biased region" description="Acidic residues" evidence="1">
    <location>
        <begin position="258"/>
        <end position="283"/>
    </location>
</feature>
<dbReference type="EMBL" id="LNRQ01000005">
    <property type="protein sequence ID" value="KZM93362.1"/>
    <property type="molecule type" value="Genomic_DNA"/>
</dbReference>
<dbReference type="STRING" id="79200.A0A161ZYG1"/>
<evidence type="ECO:0000313" key="4">
    <source>
        <dbReference type="Proteomes" id="UP000077755"/>
    </source>
</evidence>
<proteinExistence type="predicted"/>
<feature type="compositionally biased region" description="Basic residues" evidence="1">
    <location>
        <begin position="348"/>
        <end position="358"/>
    </location>
</feature>
<dbReference type="AlphaFoldDB" id="A0A161ZYG1"/>
<organism evidence="2">
    <name type="scientific">Daucus carota subsp. sativus</name>
    <name type="common">Carrot</name>
    <dbReference type="NCBI Taxonomy" id="79200"/>
    <lineage>
        <taxon>Eukaryota</taxon>
        <taxon>Viridiplantae</taxon>
        <taxon>Streptophyta</taxon>
        <taxon>Embryophyta</taxon>
        <taxon>Tracheophyta</taxon>
        <taxon>Spermatophyta</taxon>
        <taxon>Magnoliopsida</taxon>
        <taxon>eudicotyledons</taxon>
        <taxon>Gunneridae</taxon>
        <taxon>Pentapetalae</taxon>
        <taxon>asterids</taxon>
        <taxon>campanulids</taxon>
        <taxon>Apiales</taxon>
        <taxon>Apiaceae</taxon>
        <taxon>Apioideae</taxon>
        <taxon>Scandiceae</taxon>
        <taxon>Daucinae</taxon>
        <taxon>Daucus</taxon>
        <taxon>Daucus sect. Daucus</taxon>
    </lineage>
</organism>
<feature type="region of interest" description="Disordered" evidence="1">
    <location>
        <begin position="1"/>
        <end position="46"/>
    </location>
</feature>
<sequence length="358" mass="38330">METPSSIRRVTRSQALASANNSTNIPMSKKNDGTEKGVVKSKQRTGQDRSALFDITNDSPIVGLAMGSLETPSSFVSKRKNCGSMAKNVGTPGSGEALLRGQVKTLLQKVEEEAEISKILVDGVNRPFYGEVVLGLPAPTPNNTPQVSNVSGNGSVENKGLESVVSSPVSEQFAFSQIITDLFDGQKKEESVESEKSLVTRSLLFDFSEKSEGSVDSSSDCTSVLTFDGGSGASKVKSSTDDDDASIWSIQVNASTKDDEDDDVEDEVYGEEEEEYDEQEEEEYCDDAILDGLCEGLSSVSVNGVEFAGKHTRFVYNSDGELEGEEDCDAGNGSPDGALKLKGLPTPKGKHVRFPMED</sequence>
<name>A0A161ZYG1_DAUCS</name>
<protein>
    <submittedName>
        <fullName evidence="2">Uncharacterized protein</fullName>
    </submittedName>
</protein>
<dbReference type="EMBL" id="CP093347">
    <property type="protein sequence ID" value="WOG99629.1"/>
    <property type="molecule type" value="Genomic_DNA"/>
</dbReference>
<evidence type="ECO:0000313" key="3">
    <source>
        <dbReference type="EMBL" id="WOG99629.1"/>
    </source>
</evidence>
<feature type="compositionally biased region" description="Polar residues" evidence="1">
    <location>
        <begin position="1"/>
        <end position="26"/>
    </location>
</feature>
<dbReference type="OMA" id="TQDENIC"/>
<evidence type="ECO:0000313" key="2">
    <source>
        <dbReference type="EMBL" id="KZM93362.1"/>
    </source>
</evidence>